<dbReference type="AlphaFoldDB" id="Q98P31"/>
<evidence type="ECO:0000313" key="2">
    <source>
        <dbReference type="Proteomes" id="UP000000552"/>
    </source>
</evidence>
<reference evidence="1 2" key="1">
    <citation type="journal article" date="2000" name="DNA Res.">
        <title>Complete genome structure of the nitrogen-fixing symbiotic bacterium Mesorhizobium loti.</title>
        <authorList>
            <person name="Kaneko T."/>
            <person name="Nakamura Y."/>
            <person name="Sato S."/>
            <person name="Asamizu E."/>
            <person name="Kato T."/>
            <person name="Sasamoto S."/>
            <person name="Watanabe A."/>
            <person name="Idesawa K."/>
            <person name="Ishikawa A."/>
            <person name="Kawashima K."/>
            <person name="Kimura T."/>
            <person name="Kishida Y."/>
            <person name="Kiyokawa C."/>
            <person name="Kohara M."/>
            <person name="Matsumoto M."/>
            <person name="Matsuno A."/>
            <person name="Mochizuki Y."/>
            <person name="Nakayama S."/>
            <person name="Nakazaki N."/>
            <person name="Shimpo S."/>
            <person name="Sugimoto M."/>
            <person name="Takeuchi C."/>
            <person name="Yamada M."/>
            <person name="Tabata S."/>
        </authorList>
    </citation>
    <scope>NUCLEOTIDE SEQUENCE [LARGE SCALE GENOMIC DNA]</scope>
    <source>
        <strain evidence="2">LMG 29417 / CECT 9101 / MAFF 303099</strain>
        <plasmid evidence="1 2">pMLb</plasmid>
    </source>
</reference>
<evidence type="ECO:0000313" key="1">
    <source>
        <dbReference type="EMBL" id="BAB54824.1"/>
    </source>
</evidence>
<accession>Q98P31</accession>
<name>Q98P31_RHILO</name>
<dbReference type="HOGENOM" id="CLU_2993603_0_0_5"/>
<sequence length="57" mass="6300">MLDEIETNNLAETICELKIRTAAMRFRPLWARDSCVLASFFEPIGPSVSAALKSTKG</sequence>
<organism evidence="1 2">
    <name type="scientific">Mesorhizobium japonicum (strain LMG 29417 / CECT 9101 / MAFF 303099)</name>
    <name type="common">Mesorhizobium loti (strain MAFF 303099)</name>
    <dbReference type="NCBI Taxonomy" id="266835"/>
    <lineage>
        <taxon>Bacteria</taxon>
        <taxon>Pseudomonadati</taxon>
        <taxon>Pseudomonadota</taxon>
        <taxon>Alphaproteobacteria</taxon>
        <taxon>Hyphomicrobiales</taxon>
        <taxon>Phyllobacteriaceae</taxon>
        <taxon>Mesorhizobium</taxon>
    </lineage>
</organism>
<proteinExistence type="predicted"/>
<dbReference type="EMBL" id="AP003017">
    <property type="protein sequence ID" value="BAB54824.1"/>
    <property type="molecule type" value="Genomic_DNA"/>
</dbReference>
<protein>
    <submittedName>
        <fullName evidence="1">Msl9634 protein</fullName>
    </submittedName>
</protein>
<dbReference type="KEGG" id="mlo:msl9634"/>
<gene>
    <name evidence="1" type="ordered locus">msl9634</name>
</gene>
<geneLocation type="plasmid" evidence="1 2">
    <name>pMLb</name>
</geneLocation>
<keyword evidence="1" id="KW-0614">Plasmid</keyword>
<dbReference type="Proteomes" id="UP000000552">
    <property type="component" value="Plasmid pMLb"/>
</dbReference>